<feature type="transmembrane region" description="Helical" evidence="6">
    <location>
        <begin position="114"/>
        <end position="135"/>
    </location>
</feature>
<feature type="transmembrane region" description="Helical" evidence="6">
    <location>
        <begin position="79"/>
        <end position="102"/>
    </location>
</feature>
<organism evidence="8 9">
    <name type="scientific">Purpureocillium lavendulum</name>
    <dbReference type="NCBI Taxonomy" id="1247861"/>
    <lineage>
        <taxon>Eukaryota</taxon>
        <taxon>Fungi</taxon>
        <taxon>Dikarya</taxon>
        <taxon>Ascomycota</taxon>
        <taxon>Pezizomycotina</taxon>
        <taxon>Sordariomycetes</taxon>
        <taxon>Hypocreomycetidae</taxon>
        <taxon>Hypocreales</taxon>
        <taxon>Ophiocordycipitaceae</taxon>
        <taxon>Purpureocillium</taxon>
    </lineage>
</organism>
<name>A0AB34FDG6_9HYPO</name>
<reference evidence="8" key="1">
    <citation type="submission" date="2023-01" db="EMBL/GenBank/DDBJ databases">
        <title>The growth and conidiation of Purpureocillium lavendulum are regulated by nitrogen source and histone H3K14 acetylation.</title>
        <authorList>
            <person name="Tang P."/>
            <person name="Han J."/>
            <person name="Zhang C."/>
            <person name="Tang P."/>
            <person name="Qi F."/>
            <person name="Zhang K."/>
            <person name="Liang L."/>
        </authorList>
    </citation>
    <scope>NUCLEOTIDE SEQUENCE</scope>
    <source>
        <strain evidence="8">YMF1.00683</strain>
    </source>
</reference>
<comment type="caution">
    <text evidence="8">The sequence shown here is derived from an EMBL/GenBank/DDBJ whole genome shotgun (WGS) entry which is preliminary data.</text>
</comment>
<protein>
    <submittedName>
        <fullName evidence="8">Integral membrane protein</fullName>
    </submittedName>
</protein>
<keyword evidence="2 6" id="KW-0812">Transmembrane</keyword>
<dbReference type="Proteomes" id="UP001163105">
    <property type="component" value="Unassembled WGS sequence"/>
</dbReference>
<evidence type="ECO:0000256" key="5">
    <source>
        <dbReference type="ARBA" id="ARBA00038359"/>
    </source>
</evidence>
<evidence type="ECO:0000256" key="6">
    <source>
        <dbReference type="SAM" id="Phobius"/>
    </source>
</evidence>
<evidence type="ECO:0000256" key="3">
    <source>
        <dbReference type="ARBA" id="ARBA00022989"/>
    </source>
</evidence>
<feature type="domain" description="Rhodopsin" evidence="7">
    <location>
        <begin position="27"/>
        <end position="261"/>
    </location>
</feature>
<comment type="similarity">
    <text evidence="5">Belongs to the SAT4 family.</text>
</comment>
<feature type="transmembrane region" description="Helical" evidence="6">
    <location>
        <begin position="197"/>
        <end position="216"/>
    </location>
</feature>
<dbReference type="GO" id="GO:0016020">
    <property type="term" value="C:membrane"/>
    <property type="evidence" value="ECO:0007669"/>
    <property type="project" value="UniProtKB-SubCell"/>
</dbReference>
<evidence type="ECO:0000256" key="2">
    <source>
        <dbReference type="ARBA" id="ARBA00022692"/>
    </source>
</evidence>
<dbReference type="InterPro" id="IPR052337">
    <property type="entry name" value="SAT4-like"/>
</dbReference>
<proteinExistence type="inferred from homology"/>
<evidence type="ECO:0000256" key="4">
    <source>
        <dbReference type="ARBA" id="ARBA00023136"/>
    </source>
</evidence>
<feature type="transmembrane region" description="Helical" evidence="6">
    <location>
        <begin position="12"/>
        <end position="31"/>
    </location>
</feature>
<keyword evidence="4 6" id="KW-0472">Membrane</keyword>
<gene>
    <name evidence="8" type="ORF">O9K51_10046</name>
</gene>
<dbReference type="PANTHER" id="PTHR33048">
    <property type="entry name" value="PTH11-LIKE INTEGRAL MEMBRANE PROTEIN (AFU_ORTHOLOGUE AFUA_5G11245)"/>
    <property type="match status" value="1"/>
</dbReference>
<dbReference type="InterPro" id="IPR049326">
    <property type="entry name" value="Rhodopsin_dom_fungi"/>
</dbReference>
<keyword evidence="3 6" id="KW-1133">Transmembrane helix</keyword>
<evidence type="ECO:0000259" key="7">
    <source>
        <dbReference type="Pfam" id="PF20684"/>
    </source>
</evidence>
<dbReference type="Pfam" id="PF20684">
    <property type="entry name" value="Fung_rhodopsin"/>
    <property type="match status" value="1"/>
</dbReference>
<evidence type="ECO:0000313" key="9">
    <source>
        <dbReference type="Proteomes" id="UP001163105"/>
    </source>
</evidence>
<accession>A0AB34FDG6</accession>
<evidence type="ECO:0000313" key="8">
    <source>
        <dbReference type="EMBL" id="KAJ6437488.1"/>
    </source>
</evidence>
<dbReference type="AlphaFoldDB" id="A0AB34FDG6"/>
<comment type="subcellular location">
    <subcellularLocation>
        <location evidence="1">Membrane</location>
        <topology evidence="1">Multi-pass membrane protein</topology>
    </subcellularLocation>
</comment>
<dbReference type="PANTHER" id="PTHR33048:SF96">
    <property type="entry name" value="INTEGRAL MEMBRANE PROTEIN"/>
    <property type="match status" value="1"/>
</dbReference>
<sequence length="322" mass="35726">MVMEDRSGQIVAVNVAFMVLTTIVIGLRVYCRGWIIRSFGIDDYTMFVTWACSSATAYADSSVQIVANHLSSNRKALMWWFACELLYIFCTCLLKISVGFFLLRVAVDLKHIWILRISMVLTIVFGLAYFFMVVFQCSPVSAFWQINPRAPDNCLPEGPIIVMTYTASCLNCTADWIFGIMPGFIVWSLKMPRKTKLLVVAILSFAAVGSSATIFRSTFIPTLLDGEDFLYATSDVAIWSTVEPGIGISAASLATLRPFLQLLSYKIGLSSTGPSNPDWQQRNNAPRFRLGYIKSSSSPRVHLQTPRPDNTIATTIATETGS</sequence>
<keyword evidence="9" id="KW-1185">Reference proteome</keyword>
<dbReference type="EMBL" id="JAQHRD010000012">
    <property type="protein sequence ID" value="KAJ6437488.1"/>
    <property type="molecule type" value="Genomic_DNA"/>
</dbReference>
<evidence type="ECO:0000256" key="1">
    <source>
        <dbReference type="ARBA" id="ARBA00004141"/>
    </source>
</evidence>